<evidence type="ECO:0000313" key="2">
    <source>
        <dbReference type="EMBL" id="CAA9346950.1"/>
    </source>
</evidence>
<dbReference type="EC" id="2.7.1.71" evidence="2"/>
<sequence length="183" mass="19329">DGCTGPSGGAGRADGSRQDDGRPAACRRLGRGAARHRPRPRGRRGAQRVGHLRRLRRGVLPGSRARDRAGRAGIARRRARAGRRSGPRPPDPRRPRGPSGGVPAGRARGRCQARGTGPRTSPAAGQRALTDQDASRRASAGLPRGRRRRRGHGRQGPRAGGRRGAPRGLGVPDRPGGGGQRWL</sequence>
<feature type="compositionally biased region" description="Low complexity" evidence="1">
    <location>
        <begin position="104"/>
        <end position="117"/>
    </location>
</feature>
<feature type="compositionally biased region" description="Basic residues" evidence="1">
    <location>
        <begin position="144"/>
        <end position="165"/>
    </location>
</feature>
<keyword evidence="2" id="KW-0418">Kinase</keyword>
<evidence type="ECO:0000256" key="1">
    <source>
        <dbReference type="SAM" id="MobiDB-lite"/>
    </source>
</evidence>
<feature type="compositionally biased region" description="Basic residues" evidence="1">
    <location>
        <begin position="74"/>
        <end position="86"/>
    </location>
</feature>
<accession>A0A6J4M1Z3</accession>
<reference evidence="2" key="1">
    <citation type="submission" date="2020-02" db="EMBL/GenBank/DDBJ databases">
        <authorList>
            <person name="Meier V. D."/>
        </authorList>
    </citation>
    <scope>NUCLEOTIDE SEQUENCE</scope>
    <source>
        <strain evidence="2">AVDCRST_MAG34</strain>
    </source>
</reference>
<proteinExistence type="predicted"/>
<dbReference type="GO" id="GO:0004765">
    <property type="term" value="F:shikimate kinase activity"/>
    <property type="evidence" value="ECO:0007669"/>
    <property type="project" value="UniProtKB-EC"/>
</dbReference>
<feature type="non-terminal residue" evidence="2">
    <location>
        <position position="183"/>
    </location>
</feature>
<feature type="compositionally biased region" description="Basic residues" evidence="1">
    <location>
        <begin position="28"/>
        <end position="57"/>
    </location>
</feature>
<feature type="non-terminal residue" evidence="2">
    <location>
        <position position="1"/>
    </location>
</feature>
<dbReference type="AlphaFoldDB" id="A0A6J4M1Z3"/>
<protein>
    <submittedName>
        <fullName evidence="2">Shikimate kinase I</fullName>
        <ecNumber evidence="2">2.7.1.71</ecNumber>
    </submittedName>
</protein>
<organism evidence="2">
    <name type="scientific">uncultured Nocardioidaceae bacterium</name>
    <dbReference type="NCBI Taxonomy" id="253824"/>
    <lineage>
        <taxon>Bacteria</taxon>
        <taxon>Bacillati</taxon>
        <taxon>Actinomycetota</taxon>
        <taxon>Actinomycetes</taxon>
        <taxon>Propionibacteriales</taxon>
        <taxon>Nocardioidaceae</taxon>
        <taxon>environmental samples</taxon>
    </lineage>
</organism>
<gene>
    <name evidence="2" type="ORF">AVDCRST_MAG34-1307</name>
</gene>
<keyword evidence="2" id="KW-0808">Transferase</keyword>
<name>A0A6J4M1Z3_9ACTN</name>
<dbReference type="EMBL" id="CADCUI010000029">
    <property type="protein sequence ID" value="CAA9346950.1"/>
    <property type="molecule type" value="Genomic_DNA"/>
</dbReference>
<feature type="compositionally biased region" description="Gly residues" evidence="1">
    <location>
        <begin position="1"/>
        <end position="12"/>
    </location>
</feature>
<feature type="region of interest" description="Disordered" evidence="1">
    <location>
        <begin position="1"/>
        <end position="183"/>
    </location>
</feature>